<feature type="transmembrane region" description="Helical" evidence="8">
    <location>
        <begin position="410"/>
        <end position="431"/>
    </location>
</feature>
<dbReference type="GO" id="GO:0016020">
    <property type="term" value="C:membrane"/>
    <property type="evidence" value="ECO:0007669"/>
    <property type="project" value="UniProtKB-SubCell"/>
</dbReference>
<feature type="transmembrane region" description="Helical" evidence="8">
    <location>
        <begin position="272"/>
        <end position="290"/>
    </location>
</feature>
<keyword evidence="3 7" id="KW-0813">Transport</keyword>
<feature type="transmembrane region" description="Helical" evidence="8">
    <location>
        <begin position="370"/>
        <end position="389"/>
    </location>
</feature>
<sequence>METVAAPHPAVRHGKGRQFRAYNVMVIFAMSFASIAMGYSASIIGTTLAQPTFREYFALDTRDNGTELLSGMNGLFQAGAFFGALCISWVADRFGRKASITVPSILVLISGALLAGSVHIGMFLAFRFVAGMGSFWLLGSVPVWMTEIVPPRWRGLLVDIHSAMLLFGYAFASWMGYAFYHVDSPNAWRGPLALQTLPALIVLCAMPFLPESPRYLVQRGKHDQARRVLTRLHETREAELEFAQIHAQIEMDNALPHSWMSLITKKSYRKRAFFAIGLACGIQFTGVLVINNYGQLLYSGLGFDSEKQLLFSGIFNTLGWVFGVAAIFIIDLFPRNRLVFIGTVIVTTCLVAEAALVANYPVGPDQNDNALRAAVAMIFLYIVFAEFLLDGTQYVYFAELFPQHLRAKGMALGMAAISLMNVMWLQTAPIAFATISWKFYLCFIIPAYLFAIVCLLFYPDTKGLALEEIAALFGDEVQAADAFVAEDGDASSDNAKVMNVAEHAEKRA</sequence>
<dbReference type="PROSITE" id="PS00216">
    <property type="entry name" value="SUGAR_TRANSPORT_1"/>
    <property type="match status" value="1"/>
</dbReference>
<dbReference type="Proteomes" id="UP000033710">
    <property type="component" value="Unassembled WGS sequence"/>
</dbReference>
<dbReference type="InterPro" id="IPR005828">
    <property type="entry name" value="MFS_sugar_transport-like"/>
</dbReference>
<name>A0A0F2MHB0_SPOSC</name>
<dbReference type="InterPro" id="IPR050360">
    <property type="entry name" value="MFS_Sugar_Transporters"/>
</dbReference>
<evidence type="ECO:0000313" key="11">
    <source>
        <dbReference type="Proteomes" id="UP000033710"/>
    </source>
</evidence>
<dbReference type="PROSITE" id="PS50850">
    <property type="entry name" value="MFS"/>
    <property type="match status" value="1"/>
</dbReference>
<dbReference type="OrthoDB" id="6612291at2759"/>
<feature type="transmembrane region" description="Helical" evidence="8">
    <location>
        <begin position="310"/>
        <end position="330"/>
    </location>
</feature>
<feature type="transmembrane region" description="Helical" evidence="8">
    <location>
        <begin position="192"/>
        <end position="209"/>
    </location>
</feature>
<keyword evidence="6 8" id="KW-0472">Membrane</keyword>
<comment type="subcellular location">
    <subcellularLocation>
        <location evidence="1">Membrane</location>
        <topology evidence="1">Multi-pass membrane protein</topology>
    </subcellularLocation>
</comment>
<feature type="transmembrane region" description="Helical" evidence="8">
    <location>
        <begin position="337"/>
        <end position="358"/>
    </location>
</feature>
<dbReference type="PANTHER" id="PTHR48022:SF11">
    <property type="entry name" value="MONOSACCHARIDE TRANSPORTER (HXT8), PUTATIVE (AFU_ORTHOLOGUE AFUA_2G08120)-RELATED"/>
    <property type="match status" value="1"/>
</dbReference>
<comment type="caution">
    <text evidence="10">The sequence shown here is derived from an EMBL/GenBank/DDBJ whole genome shotgun (WGS) entry which is preliminary data.</text>
</comment>
<evidence type="ECO:0000256" key="3">
    <source>
        <dbReference type="ARBA" id="ARBA00022448"/>
    </source>
</evidence>
<dbReference type="EMBL" id="AXCR01000005">
    <property type="protein sequence ID" value="KJR87556.1"/>
    <property type="molecule type" value="Genomic_DNA"/>
</dbReference>
<accession>A0A0F2MHB0</accession>
<keyword evidence="5 8" id="KW-1133">Transmembrane helix</keyword>
<organism evidence="10 11">
    <name type="scientific">Sporothrix schenckii 1099-18</name>
    <dbReference type="NCBI Taxonomy" id="1397361"/>
    <lineage>
        <taxon>Eukaryota</taxon>
        <taxon>Fungi</taxon>
        <taxon>Dikarya</taxon>
        <taxon>Ascomycota</taxon>
        <taxon>Pezizomycotina</taxon>
        <taxon>Sordariomycetes</taxon>
        <taxon>Sordariomycetidae</taxon>
        <taxon>Ophiostomatales</taxon>
        <taxon>Ophiostomataceae</taxon>
        <taxon>Sporothrix</taxon>
    </lineage>
</organism>
<dbReference type="Gene3D" id="1.20.1250.20">
    <property type="entry name" value="MFS general substrate transporter like domains"/>
    <property type="match status" value="1"/>
</dbReference>
<dbReference type="InterPro" id="IPR005829">
    <property type="entry name" value="Sugar_transporter_CS"/>
</dbReference>
<evidence type="ECO:0000256" key="4">
    <source>
        <dbReference type="ARBA" id="ARBA00022692"/>
    </source>
</evidence>
<dbReference type="InterPro" id="IPR020846">
    <property type="entry name" value="MFS_dom"/>
</dbReference>
<dbReference type="AlphaFoldDB" id="A0A0F2MHB0"/>
<dbReference type="InterPro" id="IPR036259">
    <property type="entry name" value="MFS_trans_sf"/>
</dbReference>
<dbReference type="FunFam" id="1.20.1250.20:FF:000134">
    <property type="entry name" value="MFS sugar transporter protein"/>
    <property type="match status" value="1"/>
</dbReference>
<evidence type="ECO:0000256" key="7">
    <source>
        <dbReference type="RuleBase" id="RU003346"/>
    </source>
</evidence>
<dbReference type="KEGG" id="ssck:SPSK_01690"/>
<evidence type="ECO:0000256" key="2">
    <source>
        <dbReference type="ARBA" id="ARBA00010992"/>
    </source>
</evidence>
<dbReference type="RefSeq" id="XP_016590232.1">
    <property type="nucleotide sequence ID" value="XM_016728597.1"/>
</dbReference>
<feature type="domain" description="Major facilitator superfamily (MFS) profile" evidence="9">
    <location>
        <begin position="26"/>
        <end position="462"/>
    </location>
</feature>
<dbReference type="GO" id="GO:0005351">
    <property type="term" value="F:carbohydrate:proton symporter activity"/>
    <property type="evidence" value="ECO:0007669"/>
    <property type="project" value="TreeGrafter"/>
</dbReference>
<gene>
    <name evidence="10" type="ORF">SPSK_01690</name>
</gene>
<keyword evidence="4 8" id="KW-0812">Transmembrane</keyword>
<proteinExistence type="inferred from homology"/>
<feature type="transmembrane region" description="Helical" evidence="8">
    <location>
        <begin position="437"/>
        <end position="458"/>
    </location>
</feature>
<feature type="transmembrane region" description="Helical" evidence="8">
    <location>
        <begin position="68"/>
        <end position="91"/>
    </location>
</feature>
<evidence type="ECO:0000259" key="9">
    <source>
        <dbReference type="PROSITE" id="PS50850"/>
    </source>
</evidence>
<evidence type="ECO:0000256" key="8">
    <source>
        <dbReference type="SAM" id="Phobius"/>
    </source>
</evidence>
<dbReference type="NCBIfam" id="TIGR00879">
    <property type="entry name" value="SP"/>
    <property type="match status" value="1"/>
</dbReference>
<feature type="transmembrane region" description="Helical" evidence="8">
    <location>
        <begin position="124"/>
        <end position="144"/>
    </location>
</feature>
<protein>
    <submittedName>
        <fullName evidence="10">Sugar transporter family protein</fullName>
    </submittedName>
</protein>
<keyword evidence="10" id="KW-0762">Sugar transport</keyword>
<dbReference type="SUPFAM" id="SSF103473">
    <property type="entry name" value="MFS general substrate transporter"/>
    <property type="match status" value="1"/>
</dbReference>
<dbReference type="VEuPathDB" id="FungiDB:SPSK_01690"/>
<comment type="similarity">
    <text evidence="2 7">Belongs to the major facilitator superfamily. Sugar transporter (TC 2.A.1.1) family.</text>
</comment>
<feature type="transmembrane region" description="Helical" evidence="8">
    <location>
        <begin position="98"/>
        <end position="118"/>
    </location>
</feature>
<dbReference type="InterPro" id="IPR003663">
    <property type="entry name" value="Sugar/inositol_transpt"/>
</dbReference>
<reference evidence="10 11" key="1">
    <citation type="journal article" date="2014" name="BMC Genomics">
        <title>Comparative genomics of the major fungal agents of human and animal Sporotrichosis: Sporothrix schenckii and Sporothrix brasiliensis.</title>
        <authorList>
            <person name="Teixeira M.M."/>
            <person name="de Almeida L.G."/>
            <person name="Kubitschek-Barreira P."/>
            <person name="Alves F.L."/>
            <person name="Kioshima E.S."/>
            <person name="Abadio A.K."/>
            <person name="Fernandes L."/>
            <person name="Derengowski L.S."/>
            <person name="Ferreira K.S."/>
            <person name="Souza R.C."/>
            <person name="Ruiz J.C."/>
            <person name="de Andrade N.C."/>
            <person name="Paes H.C."/>
            <person name="Nicola A.M."/>
            <person name="Albuquerque P."/>
            <person name="Gerber A.L."/>
            <person name="Martins V.P."/>
            <person name="Peconick L.D."/>
            <person name="Neto A.V."/>
            <person name="Chaucanez C.B."/>
            <person name="Silva P.A."/>
            <person name="Cunha O.L."/>
            <person name="de Oliveira F.F."/>
            <person name="dos Santos T.C."/>
            <person name="Barros A.L."/>
            <person name="Soares M.A."/>
            <person name="de Oliveira L.M."/>
            <person name="Marini M.M."/>
            <person name="Villalobos-Duno H."/>
            <person name="Cunha M.M."/>
            <person name="de Hoog S."/>
            <person name="da Silveira J.F."/>
            <person name="Henrissat B."/>
            <person name="Nino-Vega G.A."/>
            <person name="Cisalpino P.S."/>
            <person name="Mora-Montes H.M."/>
            <person name="Almeida S.R."/>
            <person name="Stajich J.E."/>
            <person name="Lopes-Bezerra L.M."/>
            <person name="Vasconcelos A.T."/>
            <person name="Felipe M.S."/>
        </authorList>
    </citation>
    <scope>NUCLEOTIDE SEQUENCE [LARGE SCALE GENOMIC DNA]</scope>
    <source>
        <strain evidence="10 11">1099-18</strain>
    </source>
</reference>
<evidence type="ECO:0000256" key="5">
    <source>
        <dbReference type="ARBA" id="ARBA00022989"/>
    </source>
</evidence>
<evidence type="ECO:0000313" key="10">
    <source>
        <dbReference type="EMBL" id="KJR87556.1"/>
    </source>
</evidence>
<feature type="transmembrane region" description="Helical" evidence="8">
    <location>
        <begin position="156"/>
        <end position="180"/>
    </location>
</feature>
<reference evidence="10 11" key="2">
    <citation type="journal article" date="2015" name="Eukaryot. Cell">
        <title>Asexual propagation of a virulent clone complex in a human and feline outbreak of sporotrichosis.</title>
        <authorList>
            <person name="Teixeira Mde M."/>
            <person name="Rodrigues A.M."/>
            <person name="Tsui C.K."/>
            <person name="de Almeida L.G."/>
            <person name="Van Diepeningen A.D."/>
            <person name="van den Ende B.G."/>
            <person name="Fernandes G.F."/>
            <person name="Kano R."/>
            <person name="Hamelin R.C."/>
            <person name="Lopes-Bezerra L.M."/>
            <person name="Vasconcelos A.T."/>
            <person name="de Hoog S."/>
            <person name="de Camargo Z.P."/>
            <person name="Felipe M.S."/>
        </authorList>
    </citation>
    <scope>NUCLEOTIDE SEQUENCE [LARGE SCALE GENOMIC DNA]</scope>
    <source>
        <strain evidence="10 11">1099-18</strain>
    </source>
</reference>
<dbReference type="PANTHER" id="PTHR48022">
    <property type="entry name" value="PLASTIDIC GLUCOSE TRANSPORTER 4"/>
    <property type="match status" value="1"/>
</dbReference>
<evidence type="ECO:0000256" key="6">
    <source>
        <dbReference type="ARBA" id="ARBA00023136"/>
    </source>
</evidence>
<dbReference type="GeneID" id="27663874"/>
<dbReference type="Pfam" id="PF00083">
    <property type="entry name" value="Sugar_tr"/>
    <property type="match status" value="1"/>
</dbReference>
<evidence type="ECO:0000256" key="1">
    <source>
        <dbReference type="ARBA" id="ARBA00004141"/>
    </source>
</evidence>
<feature type="transmembrane region" description="Helical" evidence="8">
    <location>
        <begin position="21"/>
        <end position="48"/>
    </location>
</feature>